<protein>
    <submittedName>
        <fullName evidence="2">LptE family protein</fullName>
    </submittedName>
</protein>
<dbReference type="InterPro" id="IPR007485">
    <property type="entry name" value="LPS_assembly_LptE"/>
</dbReference>
<reference evidence="2 3" key="1">
    <citation type="submission" date="2020-12" db="EMBL/GenBank/DDBJ databases">
        <title>Bacterial novel species Adhaeribacter sp. BT258 isolated from soil.</title>
        <authorList>
            <person name="Jung H.-Y."/>
        </authorList>
    </citation>
    <scope>NUCLEOTIDE SEQUENCE [LARGE SCALE GENOMIC DNA]</scope>
    <source>
        <strain evidence="2 3">BT258</strain>
    </source>
</reference>
<dbReference type="RefSeq" id="WP_200505699.1">
    <property type="nucleotide sequence ID" value="NZ_JAEHFX010000003.1"/>
</dbReference>
<dbReference type="Proteomes" id="UP000644147">
    <property type="component" value="Unassembled WGS sequence"/>
</dbReference>
<keyword evidence="1" id="KW-0732">Signal</keyword>
<proteinExistence type="predicted"/>
<feature type="chain" id="PRO_5045519619" evidence="1">
    <location>
        <begin position="26"/>
        <end position="174"/>
    </location>
</feature>
<evidence type="ECO:0000256" key="1">
    <source>
        <dbReference type="SAM" id="SignalP"/>
    </source>
</evidence>
<dbReference type="Pfam" id="PF04390">
    <property type="entry name" value="LptE"/>
    <property type="match status" value="1"/>
</dbReference>
<gene>
    <name evidence="2" type="ORF">I5M27_08130</name>
</gene>
<dbReference type="EMBL" id="JAEHFX010000003">
    <property type="protein sequence ID" value="MBK0402952.1"/>
    <property type="molecule type" value="Genomic_DNA"/>
</dbReference>
<evidence type="ECO:0000313" key="3">
    <source>
        <dbReference type="Proteomes" id="UP000644147"/>
    </source>
</evidence>
<evidence type="ECO:0000313" key="2">
    <source>
        <dbReference type="EMBL" id="MBK0402952.1"/>
    </source>
</evidence>
<keyword evidence="3" id="KW-1185">Reference proteome</keyword>
<organism evidence="2 3">
    <name type="scientific">Adhaeribacter terrigena</name>
    <dbReference type="NCBI Taxonomy" id="2793070"/>
    <lineage>
        <taxon>Bacteria</taxon>
        <taxon>Pseudomonadati</taxon>
        <taxon>Bacteroidota</taxon>
        <taxon>Cytophagia</taxon>
        <taxon>Cytophagales</taxon>
        <taxon>Hymenobacteraceae</taxon>
        <taxon>Adhaeribacter</taxon>
    </lineage>
</organism>
<comment type="caution">
    <text evidence="2">The sequence shown here is derived from an EMBL/GenBank/DDBJ whole genome shotgun (WGS) entry which is preliminary data.</text>
</comment>
<name>A0ABS1C198_9BACT</name>
<sequence length="174" mass="19590">MTLKNSKIALALFCFLSIAFFNGCAYSFSGTSLPPEVKTFSVSTFPNNSGQGPSILSQSVTNNFRDFFQRNSNLDLVQRNGDLIFEGQIIGYEISPVAPQIQDGVDVAARNRLTLRLQVKFTNTKDPKQSFDQSFSAIRDFPQSLNINQIDEAQIRQLMDQMMTEIFNRSVANW</sequence>
<accession>A0ABS1C198</accession>
<feature type="signal peptide" evidence="1">
    <location>
        <begin position="1"/>
        <end position="25"/>
    </location>
</feature>